<gene>
    <name evidence="9" type="primary">sigA_2</name>
    <name evidence="9" type="ORF">KSX_77310</name>
</gene>
<evidence type="ECO:0000256" key="2">
    <source>
        <dbReference type="ARBA" id="ARBA00023082"/>
    </source>
</evidence>
<dbReference type="PROSITE" id="PS00715">
    <property type="entry name" value="SIGMA70_1"/>
    <property type="match status" value="1"/>
</dbReference>
<dbReference type="Pfam" id="PF00140">
    <property type="entry name" value="Sigma70_r1_2"/>
    <property type="match status" value="1"/>
</dbReference>
<dbReference type="InterPro" id="IPR013325">
    <property type="entry name" value="RNA_pol_sigma_r2"/>
</dbReference>
<comment type="function">
    <text evidence="5">Sigma factors are initiation factors that promote the attachment of RNA polymerase to specific initiation sites and are then released.</text>
</comment>
<dbReference type="PANTHER" id="PTHR30603">
    <property type="entry name" value="RNA POLYMERASE SIGMA FACTOR RPO"/>
    <property type="match status" value="1"/>
</dbReference>
<dbReference type="Gene3D" id="1.10.601.10">
    <property type="entry name" value="RNA Polymerase Primary Sigma Factor"/>
    <property type="match status" value="2"/>
</dbReference>
<dbReference type="Pfam" id="PF04545">
    <property type="entry name" value="Sigma70_r4"/>
    <property type="match status" value="1"/>
</dbReference>
<evidence type="ECO:0000313" key="9">
    <source>
        <dbReference type="EMBL" id="GHO49568.1"/>
    </source>
</evidence>
<dbReference type="InterPro" id="IPR014284">
    <property type="entry name" value="RNA_pol_sigma-70_dom"/>
</dbReference>
<dbReference type="FunFam" id="1.10.601.10:FF:000001">
    <property type="entry name" value="RNA polymerase sigma factor SigA"/>
    <property type="match status" value="1"/>
</dbReference>
<dbReference type="GO" id="GO:0006352">
    <property type="term" value="P:DNA-templated transcription initiation"/>
    <property type="evidence" value="ECO:0007669"/>
    <property type="project" value="InterPro"/>
</dbReference>
<evidence type="ECO:0000256" key="5">
    <source>
        <dbReference type="RuleBase" id="RU362124"/>
    </source>
</evidence>
<comment type="similarity">
    <text evidence="5">Belongs to the sigma-70 factor family.</text>
</comment>
<evidence type="ECO:0000259" key="8">
    <source>
        <dbReference type="PROSITE" id="PS00716"/>
    </source>
</evidence>
<dbReference type="InterPro" id="IPR000943">
    <property type="entry name" value="RNA_pol_sigma70"/>
</dbReference>
<accession>A0A8J3I9A0</accession>
<evidence type="ECO:0000256" key="1">
    <source>
        <dbReference type="ARBA" id="ARBA00023015"/>
    </source>
</evidence>
<dbReference type="InterPro" id="IPR007627">
    <property type="entry name" value="RNA_pol_sigma70_r2"/>
</dbReference>
<proteinExistence type="inferred from homology"/>
<protein>
    <recommendedName>
        <fullName evidence="5">RNA polymerase sigma factor</fullName>
    </recommendedName>
</protein>
<feature type="compositionally biased region" description="Acidic residues" evidence="6">
    <location>
        <begin position="39"/>
        <end position="64"/>
    </location>
</feature>
<dbReference type="Proteomes" id="UP000612362">
    <property type="component" value="Unassembled WGS sequence"/>
</dbReference>
<evidence type="ECO:0000256" key="4">
    <source>
        <dbReference type="ARBA" id="ARBA00023163"/>
    </source>
</evidence>
<dbReference type="EMBL" id="BNJF01000005">
    <property type="protein sequence ID" value="GHO49568.1"/>
    <property type="molecule type" value="Genomic_DNA"/>
</dbReference>
<feature type="compositionally biased region" description="Basic and acidic residues" evidence="6">
    <location>
        <begin position="1"/>
        <end position="14"/>
    </location>
</feature>
<feature type="domain" description="RNA polymerase sigma-70" evidence="8">
    <location>
        <begin position="349"/>
        <end position="375"/>
    </location>
</feature>
<evidence type="ECO:0000313" key="10">
    <source>
        <dbReference type="Proteomes" id="UP000612362"/>
    </source>
</evidence>
<dbReference type="NCBIfam" id="TIGR02937">
    <property type="entry name" value="sigma70-ECF"/>
    <property type="match status" value="1"/>
</dbReference>
<reference evidence="9" key="1">
    <citation type="submission" date="2020-10" db="EMBL/GenBank/DDBJ databases">
        <title>Taxonomic study of unclassified bacteria belonging to the class Ktedonobacteria.</title>
        <authorList>
            <person name="Yabe S."/>
            <person name="Wang C.M."/>
            <person name="Zheng Y."/>
            <person name="Sakai Y."/>
            <person name="Cavaletti L."/>
            <person name="Monciardini P."/>
            <person name="Donadio S."/>
        </authorList>
    </citation>
    <scope>NUCLEOTIDE SEQUENCE</scope>
    <source>
        <strain evidence="9">SOSP1-1</strain>
    </source>
</reference>
<dbReference type="Pfam" id="PF04542">
    <property type="entry name" value="Sigma70_r2"/>
    <property type="match status" value="1"/>
</dbReference>
<dbReference type="AlphaFoldDB" id="A0A8J3I9A0"/>
<evidence type="ECO:0000259" key="7">
    <source>
        <dbReference type="PROSITE" id="PS00715"/>
    </source>
</evidence>
<sequence>MAMLLRENERDATRSHPLQRSPFTTQQVEDEHDIHLDLLSEDEDDVEDEDEEQTDTDDLDDELQEDDPAHIIMKESEVHRKNMHPAALAEAMGEPGDTLETYLREMGRVPLLTGEQEVFLAQQIERGKLECERARLLKVEPTRDILDAAQRARESLTEANLRLVVSIARKYMSRGMALADLIQEGNAGLMLAVEKFDYSRGFKFSTYATWWIRQAINRAIANQARTIRLPVHFHEAVNRLHRVSSQLFQELGHEPSADEIAERMNISVETVYDILEAGKQPISLESPVGEDGDSSLGDFVEDQDTASPADITTHHILKEQIAEVLGELNERERRIIQYHFGFLDGKEHTLAEIGQNLHLSRERVRQIEAKALRKLRQSYNSRQLKDFLN</sequence>
<dbReference type="Gene3D" id="1.10.10.10">
    <property type="entry name" value="Winged helix-like DNA-binding domain superfamily/Winged helix DNA-binding domain"/>
    <property type="match status" value="2"/>
</dbReference>
<dbReference type="PANTHER" id="PTHR30603:SF47">
    <property type="entry name" value="RNA POLYMERASE SIGMA FACTOR SIGD, CHLOROPLASTIC"/>
    <property type="match status" value="1"/>
</dbReference>
<keyword evidence="4 5" id="KW-0804">Transcription</keyword>
<keyword evidence="10" id="KW-1185">Reference proteome</keyword>
<dbReference type="GO" id="GO:0016987">
    <property type="term" value="F:sigma factor activity"/>
    <property type="evidence" value="ECO:0007669"/>
    <property type="project" value="UniProtKB-KW"/>
</dbReference>
<dbReference type="InterPro" id="IPR007624">
    <property type="entry name" value="RNA_pol_sigma70_r3"/>
</dbReference>
<dbReference type="InterPro" id="IPR007630">
    <property type="entry name" value="RNA_pol_sigma70_r4"/>
</dbReference>
<keyword evidence="1 5" id="KW-0805">Transcription regulation</keyword>
<dbReference type="GO" id="GO:0003677">
    <property type="term" value="F:DNA binding"/>
    <property type="evidence" value="ECO:0007669"/>
    <property type="project" value="UniProtKB-KW"/>
</dbReference>
<keyword evidence="2 5" id="KW-0731">Sigma factor</keyword>
<dbReference type="PRINTS" id="PR00046">
    <property type="entry name" value="SIGMA70FCT"/>
</dbReference>
<name>A0A8J3I9A0_9CHLR</name>
<dbReference type="Pfam" id="PF04539">
    <property type="entry name" value="Sigma70_r3"/>
    <property type="match status" value="1"/>
</dbReference>
<dbReference type="InterPro" id="IPR050239">
    <property type="entry name" value="Sigma-70_RNA_pol_init_factors"/>
</dbReference>
<feature type="region of interest" description="Disordered" evidence="6">
    <location>
        <begin position="1"/>
        <end position="64"/>
    </location>
</feature>
<dbReference type="CDD" id="cd06171">
    <property type="entry name" value="Sigma70_r4"/>
    <property type="match status" value="1"/>
</dbReference>
<keyword evidence="3 5" id="KW-0238">DNA-binding</keyword>
<dbReference type="InterPro" id="IPR009042">
    <property type="entry name" value="RNA_pol_sigma70_r1_2"/>
</dbReference>
<comment type="caution">
    <text evidence="9">The sequence shown here is derived from an EMBL/GenBank/DDBJ whole genome shotgun (WGS) entry which is preliminary data.</text>
</comment>
<dbReference type="PROSITE" id="PS00716">
    <property type="entry name" value="SIGMA70_2"/>
    <property type="match status" value="1"/>
</dbReference>
<dbReference type="SUPFAM" id="SSF88659">
    <property type="entry name" value="Sigma3 and sigma4 domains of RNA polymerase sigma factors"/>
    <property type="match status" value="2"/>
</dbReference>
<feature type="compositionally biased region" description="Polar residues" evidence="6">
    <location>
        <begin position="16"/>
        <end position="27"/>
    </location>
</feature>
<dbReference type="InterPro" id="IPR013324">
    <property type="entry name" value="RNA_pol_sigma_r3/r4-like"/>
</dbReference>
<dbReference type="RefSeq" id="WP_220198678.1">
    <property type="nucleotide sequence ID" value="NZ_BNJF01000005.1"/>
</dbReference>
<dbReference type="InterPro" id="IPR036388">
    <property type="entry name" value="WH-like_DNA-bd_sf"/>
</dbReference>
<organism evidence="9 10">
    <name type="scientific">Ktedonospora formicarum</name>
    <dbReference type="NCBI Taxonomy" id="2778364"/>
    <lineage>
        <taxon>Bacteria</taxon>
        <taxon>Bacillati</taxon>
        <taxon>Chloroflexota</taxon>
        <taxon>Ktedonobacteria</taxon>
        <taxon>Ktedonobacterales</taxon>
        <taxon>Ktedonobacteraceae</taxon>
        <taxon>Ktedonospora</taxon>
    </lineage>
</organism>
<feature type="domain" description="RNA polymerase sigma-70" evidence="7">
    <location>
        <begin position="180"/>
        <end position="193"/>
    </location>
</feature>
<evidence type="ECO:0000256" key="3">
    <source>
        <dbReference type="ARBA" id="ARBA00023125"/>
    </source>
</evidence>
<dbReference type="SUPFAM" id="SSF88946">
    <property type="entry name" value="Sigma2 domain of RNA polymerase sigma factors"/>
    <property type="match status" value="1"/>
</dbReference>
<evidence type="ECO:0000256" key="6">
    <source>
        <dbReference type="SAM" id="MobiDB-lite"/>
    </source>
</evidence>